<name>A0A0Q3VQW9_9BACI</name>
<dbReference type="Proteomes" id="UP000050996">
    <property type="component" value="Unassembled WGS sequence"/>
</dbReference>
<dbReference type="PATRIC" id="fig|1637975.4.peg.5504"/>
<dbReference type="EMBL" id="LJIX01000003">
    <property type="protein sequence ID" value="KQL27511.1"/>
    <property type="molecule type" value="Genomic_DNA"/>
</dbReference>
<dbReference type="Pfam" id="PF20276">
    <property type="entry name" value="CTD1"/>
    <property type="match status" value="1"/>
</dbReference>
<comment type="caution">
    <text evidence="2">The sequence shown here is derived from an EMBL/GenBank/DDBJ whole genome shotgun (WGS) entry which is preliminary data.</text>
</comment>
<sequence>MTHINANLKDLIQRGDATSSWSGFTYQGNITIYSALCLLNKIGNNIEEIKKYEIEIEKHEDFSIFYNGELKSLHQVKSLQNKEKISGYTEAILQLFAKAIEFPSVIEISLHTACEVEDFKKEDLISNLKSYNPSSISENKKELYENTKEKLFEQQLFDEKLDIFKRNDDVSGYIPAQKSIPLGDVKDNIELELEHFYTNHHENYTYKTKEQYSYAYLNLLKRINQKISEIHDGSDTTYCLKLIDLYEIIYDQHVFGCTAETLSNFLLKELYSLFEQYCEDNQLDNERFETVKNIWSNQWELLEKLPAVDFILLCRRLSPEIKNISTESLDLNTYRKLLNESGVRRMLFYCLFDLTHKMIHGKTVKNIFTLKDNDDYLLTLIDRNNPDIVGRDIVKNLKDDKNLFDLLFDNKFYLTELLDGVYGGKRSEDLIDSEAERTEGDRKKEKITLPKQIHFVSKATVSGR</sequence>
<gene>
    <name evidence="2" type="ORF">AN957_00800</name>
</gene>
<evidence type="ECO:0000313" key="3">
    <source>
        <dbReference type="Proteomes" id="UP000050996"/>
    </source>
</evidence>
<dbReference type="InterPro" id="IPR046920">
    <property type="entry name" value="ABC-3C_CTD1"/>
</dbReference>
<organism evidence="2 3">
    <name type="scientific">Cytobacillus solani</name>
    <dbReference type="NCBI Taxonomy" id="1637975"/>
    <lineage>
        <taxon>Bacteria</taxon>
        <taxon>Bacillati</taxon>
        <taxon>Bacillota</taxon>
        <taxon>Bacilli</taxon>
        <taxon>Bacillales</taxon>
        <taxon>Bacillaceae</taxon>
        <taxon>Cytobacillus</taxon>
    </lineage>
</organism>
<accession>A0A0Q3VQW9</accession>
<dbReference type="RefSeq" id="WP_056681762.1">
    <property type="nucleotide sequence ID" value="NZ_LJIX01000003.1"/>
</dbReference>
<reference evidence="2 3" key="1">
    <citation type="submission" date="2015-09" db="EMBL/GenBank/DDBJ databases">
        <title>Genome sequencing project for genomic taxonomy and phylogenomics of Bacillus-like bacteria.</title>
        <authorList>
            <person name="Liu B."/>
            <person name="Wang J."/>
            <person name="Zhu Y."/>
            <person name="Liu G."/>
            <person name="Chen Q."/>
            <person name="Chen Z."/>
            <person name="Lan J."/>
            <person name="Che J."/>
            <person name="Ge C."/>
            <person name="Shi H."/>
            <person name="Pan Z."/>
            <person name="Liu X."/>
        </authorList>
    </citation>
    <scope>NUCLEOTIDE SEQUENCE [LARGE SCALE GENOMIC DNA]</scope>
    <source>
        <strain evidence="2 3">FJAT-18043</strain>
    </source>
</reference>
<feature type="domain" description="ABC-three component systems C-terminal" evidence="1">
    <location>
        <begin position="177"/>
        <end position="412"/>
    </location>
</feature>
<keyword evidence="3" id="KW-1185">Reference proteome</keyword>
<dbReference type="STRING" id="1637975.AN957_00800"/>
<protein>
    <recommendedName>
        <fullName evidence="1">ABC-three component systems C-terminal domain-containing protein</fullName>
    </recommendedName>
</protein>
<evidence type="ECO:0000259" key="1">
    <source>
        <dbReference type="Pfam" id="PF20276"/>
    </source>
</evidence>
<proteinExistence type="predicted"/>
<dbReference type="AlphaFoldDB" id="A0A0Q3VQW9"/>
<evidence type="ECO:0000313" key="2">
    <source>
        <dbReference type="EMBL" id="KQL27511.1"/>
    </source>
</evidence>